<evidence type="ECO:0000256" key="5">
    <source>
        <dbReference type="ARBA" id="ARBA00022801"/>
    </source>
</evidence>
<name>A0A2K1L6W0_PHYPA</name>
<accession>A0A2K1L6W0</accession>
<keyword evidence="5" id="KW-0378">Hydrolase</keyword>
<dbReference type="PANTHER" id="PTHR11644:SF2">
    <property type="entry name" value="CYTIDINE DEAMINASE"/>
    <property type="match status" value="1"/>
</dbReference>
<dbReference type="EnsemblPlants" id="Pp3c1_4510V3.2">
    <property type="protein sequence ID" value="Pp3c1_4510V3.2"/>
    <property type="gene ID" value="Pp3c1_4510"/>
</dbReference>
<comment type="cofactor">
    <cofactor evidence="9">
        <name>Zn(2+)</name>
        <dbReference type="ChEBI" id="CHEBI:29105"/>
    </cofactor>
    <text evidence="9">Binds 1 zinc ion.</text>
</comment>
<dbReference type="GO" id="GO:0008270">
    <property type="term" value="F:zinc ion binding"/>
    <property type="evidence" value="ECO:0000318"/>
    <property type="project" value="GO_Central"/>
</dbReference>
<dbReference type="EnsemblPlants" id="Pp3c1_4510V3.1">
    <property type="protein sequence ID" value="Pp3c1_4510V3.1"/>
    <property type="gene ID" value="Pp3c1_4510"/>
</dbReference>
<dbReference type="PANTHER" id="PTHR11644">
    <property type="entry name" value="CYTIDINE DEAMINASE"/>
    <property type="match status" value="1"/>
</dbReference>
<dbReference type="AlphaFoldDB" id="A0A2K1L6W0"/>
<evidence type="ECO:0000256" key="4">
    <source>
        <dbReference type="ARBA" id="ARBA00022723"/>
    </source>
</evidence>
<keyword evidence="13" id="KW-1185">Reference proteome</keyword>
<dbReference type="STRING" id="3218.A0A2K1L6W0"/>
<evidence type="ECO:0000256" key="7">
    <source>
        <dbReference type="PIRSR" id="PIRSR006334-1"/>
    </source>
</evidence>
<keyword evidence="6 9" id="KW-0862">Zinc</keyword>
<dbReference type="InterPro" id="IPR002125">
    <property type="entry name" value="CMP_dCMP_dom"/>
</dbReference>
<dbReference type="OrthoDB" id="414540at2759"/>
<dbReference type="FunFam" id="3.40.140.10:FF:000006">
    <property type="entry name" value="Cytidine deaminase"/>
    <property type="match status" value="1"/>
</dbReference>
<evidence type="ECO:0000313" key="12">
    <source>
        <dbReference type="EnsemblPlants" id="Pp3c1_4510V3.1"/>
    </source>
</evidence>
<protein>
    <recommendedName>
        <fullName evidence="3">cytidine deaminase</fullName>
        <ecNumber evidence="3">3.5.4.5</ecNumber>
    </recommendedName>
</protein>
<dbReference type="RefSeq" id="XP_073385051.1">
    <property type="nucleotide sequence ID" value="XM_073528950.1"/>
</dbReference>
<feature type="domain" description="CMP/dCMP-type deaminase" evidence="10">
    <location>
        <begin position="228"/>
        <end position="343"/>
    </location>
</feature>
<dbReference type="EC" id="3.5.4.5" evidence="3"/>
<feature type="active site" description="Proton donor" evidence="7">
    <location>
        <position position="84"/>
    </location>
</feature>
<evidence type="ECO:0000256" key="9">
    <source>
        <dbReference type="PIRSR" id="PIRSR006334-3"/>
    </source>
</evidence>
<evidence type="ECO:0000256" key="3">
    <source>
        <dbReference type="ARBA" id="ARBA00012783"/>
    </source>
</evidence>
<dbReference type="PROSITE" id="PS51747">
    <property type="entry name" value="CYT_DCMP_DEAMINASES_2"/>
    <property type="match status" value="2"/>
</dbReference>
<dbReference type="PaxDb" id="3218-PP1S45_111V6.2"/>
<dbReference type="Pfam" id="PF00383">
    <property type="entry name" value="dCMP_cyt_deam_1"/>
    <property type="match status" value="1"/>
</dbReference>
<dbReference type="GeneID" id="112285650"/>
<dbReference type="InterPro" id="IPR050202">
    <property type="entry name" value="Cyt/Deoxycyt_deaminase"/>
</dbReference>
<evidence type="ECO:0000259" key="10">
    <source>
        <dbReference type="PROSITE" id="PS51747"/>
    </source>
</evidence>
<dbReference type="InterPro" id="IPR016192">
    <property type="entry name" value="APOBEC/CMP_deaminase_Zn-bd"/>
</dbReference>
<reference evidence="11 13" key="2">
    <citation type="journal article" date="2018" name="Plant J.">
        <title>The Physcomitrella patens chromosome-scale assembly reveals moss genome structure and evolution.</title>
        <authorList>
            <person name="Lang D."/>
            <person name="Ullrich K.K."/>
            <person name="Murat F."/>
            <person name="Fuchs J."/>
            <person name="Jenkins J."/>
            <person name="Haas F.B."/>
            <person name="Piednoel M."/>
            <person name="Gundlach H."/>
            <person name="Van Bel M."/>
            <person name="Meyberg R."/>
            <person name="Vives C."/>
            <person name="Morata J."/>
            <person name="Symeonidi A."/>
            <person name="Hiss M."/>
            <person name="Muchero W."/>
            <person name="Kamisugi Y."/>
            <person name="Saleh O."/>
            <person name="Blanc G."/>
            <person name="Decker E.L."/>
            <person name="van Gessel N."/>
            <person name="Grimwood J."/>
            <person name="Hayes R.D."/>
            <person name="Graham S.W."/>
            <person name="Gunter L.E."/>
            <person name="McDaniel S.F."/>
            <person name="Hoernstein S.N.W."/>
            <person name="Larsson A."/>
            <person name="Li F.W."/>
            <person name="Perroud P.F."/>
            <person name="Phillips J."/>
            <person name="Ranjan P."/>
            <person name="Rokshar D.S."/>
            <person name="Rothfels C.J."/>
            <person name="Schneider L."/>
            <person name="Shu S."/>
            <person name="Stevenson D.W."/>
            <person name="Thummler F."/>
            <person name="Tillich M."/>
            <person name="Villarreal Aguilar J.C."/>
            <person name="Widiez T."/>
            <person name="Wong G.K."/>
            <person name="Wymore A."/>
            <person name="Zhang Y."/>
            <person name="Zimmer A.D."/>
            <person name="Quatrano R.S."/>
            <person name="Mayer K.F.X."/>
            <person name="Goodstein D."/>
            <person name="Casacuberta J.M."/>
            <person name="Vandepoele K."/>
            <person name="Reski R."/>
            <person name="Cuming A.C."/>
            <person name="Tuskan G.A."/>
            <person name="Maumus F."/>
            <person name="Salse J."/>
            <person name="Schmutz J."/>
            <person name="Rensing S.A."/>
        </authorList>
    </citation>
    <scope>NUCLEOTIDE SEQUENCE [LARGE SCALE GENOMIC DNA]</scope>
    <source>
        <strain evidence="12 13">cv. Gransden 2004</strain>
    </source>
</reference>
<dbReference type="GO" id="GO:0046135">
    <property type="term" value="P:pyrimidine nucleoside catabolic process"/>
    <property type="evidence" value="ECO:0007669"/>
    <property type="project" value="UniProtKB-ARBA"/>
</dbReference>
<dbReference type="SUPFAM" id="SSF53927">
    <property type="entry name" value="Cytidine deaminase-like"/>
    <property type="match status" value="2"/>
</dbReference>
<dbReference type="GO" id="GO:0042803">
    <property type="term" value="F:protein homodimerization activity"/>
    <property type="evidence" value="ECO:0007669"/>
    <property type="project" value="UniProtKB-ARBA"/>
</dbReference>
<comment type="subunit">
    <text evidence="2">Homodimer.</text>
</comment>
<dbReference type="CDD" id="cd01283">
    <property type="entry name" value="cytidine_deaminase"/>
    <property type="match status" value="2"/>
</dbReference>
<dbReference type="GO" id="GO:0004126">
    <property type="term" value="F:cytidine deaminase activity"/>
    <property type="evidence" value="ECO:0000318"/>
    <property type="project" value="GO_Central"/>
</dbReference>
<feature type="binding site" evidence="9">
    <location>
        <position position="112"/>
    </location>
    <ligand>
        <name>Zn(2+)</name>
        <dbReference type="ChEBI" id="CHEBI:29105"/>
        <note>catalytic</note>
    </ligand>
</feature>
<organism evidence="11">
    <name type="scientific">Physcomitrium patens</name>
    <name type="common">Spreading-leaved earth moss</name>
    <name type="synonym">Physcomitrella patens</name>
    <dbReference type="NCBI Taxonomy" id="3218"/>
    <lineage>
        <taxon>Eukaryota</taxon>
        <taxon>Viridiplantae</taxon>
        <taxon>Streptophyta</taxon>
        <taxon>Embryophyta</taxon>
        <taxon>Bryophyta</taxon>
        <taxon>Bryophytina</taxon>
        <taxon>Bryopsida</taxon>
        <taxon>Funariidae</taxon>
        <taxon>Funariales</taxon>
        <taxon>Funariaceae</taxon>
        <taxon>Physcomitrium</taxon>
    </lineage>
</organism>
<reference evidence="11 13" key="1">
    <citation type="journal article" date="2008" name="Science">
        <title>The Physcomitrella genome reveals evolutionary insights into the conquest of land by plants.</title>
        <authorList>
            <person name="Rensing S."/>
            <person name="Lang D."/>
            <person name="Zimmer A."/>
            <person name="Terry A."/>
            <person name="Salamov A."/>
            <person name="Shapiro H."/>
            <person name="Nishiyama T."/>
            <person name="Perroud P.-F."/>
            <person name="Lindquist E."/>
            <person name="Kamisugi Y."/>
            <person name="Tanahashi T."/>
            <person name="Sakakibara K."/>
            <person name="Fujita T."/>
            <person name="Oishi K."/>
            <person name="Shin-I T."/>
            <person name="Kuroki Y."/>
            <person name="Toyoda A."/>
            <person name="Suzuki Y."/>
            <person name="Hashimoto A."/>
            <person name="Yamaguchi K."/>
            <person name="Sugano A."/>
            <person name="Kohara Y."/>
            <person name="Fujiyama A."/>
            <person name="Anterola A."/>
            <person name="Aoki S."/>
            <person name="Ashton N."/>
            <person name="Barbazuk W.B."/>
            <person name="Barker E."/>
            <person name="Bennetzen J."/>
            <person name="Bezanilla M."/>
            <person name="Blankenship R."/>
            <person name="Cho S.H."/>
            <person name="Dutcher S."/>
            <person name="Estelle M."/>
            <person name="Fawcett J.A."/>
            <person name="Gundlach H."/>
            <person name="Hanada K."/>
            <person name="Heyl A."/>
            <person name="Hicks K.A."/>
            <person name="Hugh J."/>
            <person name="Lohr M."/>
            <person name="Mayer K."/>
            <person name="Melkozernov A."/>
            <person name="Murata T."/>
            <person name="Nelson D."/>
            <person name="Pils B."/>
            <person name="Prigge M."/>
            <person name="Reiss B."/>
            <person name="Renner T."/>
            <person name="Rombauts S."/>
            <person name="Rushton P."/>
            <person name="Sanderfoot A."/>
            <person name="Schween G."/>
            <person name="Shiu S.-H."/>
            <person name="Stueber K."/>
            <person name="Theodoulou F.L."/>
            <person name="Tu H."/>
            <person name="Van de Peer Y."/>
            <person name="Verrier P.J."/>
            <person name="Waters E."/>
            <person name="Wood A."/>
            <person name="Yang L."/>
            <person name="Cove D."/>
            <person name="Cuming A."/>
            <person name="Hasebe M."/>
            <person name="Lucas S."/>
            <person name="Mishler D.B."/>
            <person name="Reski R."/>
            <person name="Grigoriev I."/>
            <person name="Quatrano R.S."/>
            <person name="Boore J.L."/>
        </authorList>
    </citation>
    <scope>NUCLEOTIDE SEQUENCE [LARGE SCALE GENOMIC DNA]</scope>
    <source>
        <strain evidence="12 13">cv. Gransden 2004</strain>
    </source>
</reference>
<dbReference type="EMBL" id="ABEU02000001">
    <property type="protein sequence ID" value="PNR61776.1"/>
    <property type="molecule type" value="Genomic_DNA"/>
</dbReference>
<evidence type="ECO:0000256" key="2">
    <source>
        <dbReference type="ARBA" id="ARBA00011738"/>
    </source>
</evidence>
<dbReference type="RefSeq" id="XP_073385061.1">
    <property type="nucleotide sequence ID" value="XM_073528960.1"/>
</dbReference>
<feature type="domain" description="CMP/dCMP-type deaminase" evidence="10">
    <location>
        <begin position="28"/>
        <end position="151"/>
    </location>
</feature>
<dbReference type="InterPro" id="IPR013171">
    <property type="entry name" value="Cyd/dCyd_deaminase_Zn-bd"/>
</dbReference>
<dbReference type="GO" id="GO:0005829">
    <property type="term" value="C:cytosol"/>
    <property type="evidence" value="ECO:0000318"/>
    <property type="project" value="GO_Central"/>
</dbReference>
<reference evidence="12" key="3">
    <citation type="submission" date="2020-12" db="UniProtKB">
        <authorList>
            <consortium name="EnsemblPlants"/>
        </authorList>
    </citation>
    <scope>IDENTIFICATION</scope>
</reference>
<evidence type="ECO:0000256" key="1">
    <source>
        <dbReference type="ARBA" id="ARBA00006576"/>
    </source>
</evidence>
<dbReference type="PROSITE" id="PS00903">
    <property type="entry name" value="CYT_DCMP_DEAMINASES_1"/>
    <property type="match status" value="1"/>
</dbReference>
<dbReference type="Pfam" id="PF08211">
    <property type="entry name" value="dCMP_cyt_deam_2"/>
    <property type="match status" value="1"/>
</dbReference>
<dbReference type="PIRSF" id="PIRSF006334">
    <property type="entry name" value="Cdd_plus_pseudo"/>
    <property type="match status" value="1"/>
</dbReference>
<dbReference type="FunCoup" id="A0A2K1L6W0">
    <property type="interactions" value="248"/>
</dbReference>
<dbReference type="FunFam" id="3.40.140.10:FF:000041">
    <property type="entry name" value="Cytidine deaminase"/>
    <property type="match status" value="1"/>
</dbReference>
<feature type="binding site" evidence="9">
    <location>
        <position position="109"/>
    </location>
    <ligand>
        <name>Zn(2+)</name>
        <dbReference type="ChEBI" id="CHEBI:29105"/>
        <note>catalytic</note>
    </ligand>
</feature>
<dbReference type="Gramene" id="Pp3c1_4510V3.1">
    <property type="protein sequence ID" value="Pp3c1_4510V3.1"/>
    <property type="gene ID" value="Pp3c1_4510"/>
</dbReference>
<proteinExistence type="inferred from homology"/>
<evidence type="ECO:0000313" key="11">
    <source>
        <dbReference type="EMBL" id="PNR61776.1"/>
    </source>
</evidence>
<evidence type="ECO:0000256" key="8">
    <source>
        <dbReference type="PIRSR" id="PIRSR006334-2"/>
    </source>
</evidence>
<dbReference type="Proteomes" id="UP000006727">
    <property type="component" value="Chromosome 1"/>
</dbReference>
<feature type="binding site" evidence="9">
    <location>
        <position position="82"/>
    </location>
    <ligand>
        <name>Zn(2+)</name>
        <dbReference type="ChEBI" id="CHEBI:29105"/>
        <note>catalytic</note>
    </ligand>
</feature>
<keyword evidence="4 9" id="KW-0479">Metal-binding</keyword>
<dbReference type="OMA" id="HSISPDC"/>
<dbReference type="Gene3D" id="3.40.140.10">
    <property type="entry name" value="Cytidine Deaminase, domain 2"/>
    <property type="match status" value="2"/>
</dbReference>
<evidence type="ECO:0000256" key="6">
    <source>
        <dbReference type="ARBA" id="ARBA00022833"/>
    </source>
</evidence>
<evidence type="ECO:0000313" key="13">
    <source>
        <dbReference type="Proteomes" id="UP000006727"/>
    </source>
</evidence>
<dbReference type="Gramene" id="Pp3c1_4510V3.2">
    <property type="protein sequence ID" value="Pp3c1_4510V3.2"/>
    <property type="gene ID" value="Pp3c1_4510"/>
</dbReference>
<comment type="similarity">
    <text evidence="1">Belongs to the cytidine and deoxycytidylate deaminase family.</text>
</comment>
<sequence>MRPRCGTMPEFVIDSVKAAKLQHASGLGVEQFLASLVKPTAALARPPISKFHVGAVGLGISGRIFRGVNLEFPGLPLNCTVHAEQFLVANALQHGEKRIVFLAVSAAPCGHCRQFLQELRDAGNIRVLVTDGKDAQVRPLSYFLPHRFGPDDLLSKDFPLLLESRANGLVAPGTPAISTGEEYSNLEVDLHPNLCEEDVADKEGLTESTKSNLLKEPSLNSWLRNSKRSLLELKTAAFVAANASYAPYSRCPSGVAIYTKKGEIYRGSYMESAAYNPGLPALQAAIVAFICGGGSNYGEIEAAVLVETVDAPVRHAATVRLALESLAPQASFHFYEAHVQRKQ</sequence>
<feature type="binding site" evidence="8">
    <location>
        <begin position="69"/>
        <end position="71"/>
    </location>
    <ligand>
        <name>substrate</name>
    </ligand>
</feature>
<gene>
    <name evidence="12" type="primary">LOC112285650</name>
    <name evidence="11" type="ORF">PHYPA_000199</name>
</gene>
<dbReference type="InterPro" id="IPR016193">
    <property type="entry name" value="Cytidine_deaminase-like"/>
</dbReference>